<dbReference type="GO" id="GO:0005886">
    <property type="term" value="C:plasma membrane"/>
    <property type="evidence" value="ECO:0007669"/>
    <property type="project" value="TreeGrafter"/>
</dbReference>
<dbReference type="AlphaFoldDB" id="A0A533IAW7"/>
<keyword evidence="1" id="KW-0812">Transmembrane</keyword>
<dbReference type="Pfam" id="PF05661">
    <property type="entry name" value="DUF808"/>
    <property type="match status" value="1"/>
</dbReference>
<feature type="transmembrane region" description="Helical" evidence="1">
    <location>
        <begin position="288"/>
        <end position="308"/>
    </location>
</feature>
<keyword evidence="1" id="KW-0472">Membrane</keyword>
<reference evidence="2 3" key="1">
    <citation type="journal article" date="2017" name="Nat. Commun.">
        <title>In situ click chemistry generation of cyclooxygenase-2 inhibitors.</title>
        <authorList>
            <person name="Bhardwaj A."/>
            <person name="Kaur J."/>
            <person name="Wuest M."/>
            <person name="Wuest F."/>
        </authorList>
    </citation>
    <scope>NUCLEOTIDE SEQUENCE [LARGE SCALE GENOMIC DNA]</scope>
    <source>
        <strain evidence="2">S2_012_000_R3_94</strain>
    </source>
</reference>
<evidence type="ECO:0000313" key="2">
    <source>
        <dbReference type="EMBL" id="TKW67647.1"/>
    </source>
</evidence>
<name>A0A533IAW7_PARDE</name>
<feature type="transmembrane region" description="Helical" evidence="1">
    <location>
        <begin position="182"/>
        <end position="204"/>
    </location>
</feature>
<dbReference type="PIRSF" id="PIRSF016660">
    <property type="entry name" value="YedI"/>
    <property type="match status" value="1"/>
</dbReference>
<proteinExistence type="predicted"/>
<sequence length="341" mass="35496">MSGLIALLDDVAGIAKVAAASIDDVTGMAAKAGAKAAGAVIDDAAVTPKYVTGFDAKRELPIIWKIAKGSIFNKVVILLPIALLLSAFAPWLISPLLMLGGSYLCFEGAEKVYHAISPHDDPHDHYEGGKGDPTKLEETKVAGAIKTDFILSAEIMTIALNEVTALMAGGSLVGAAKYGTEAGVLFVVALAITVIVYGSVALIVKADDIGVAMAARNTGPLAALGRGIVKMMPVLMKILTIVGTAAMIWVGGNIILHGAHELGWHAPYEWIHHQAEAAAHAVPQFAGIVSWAVTAFFDGIIGLVWGLILIPLSEYVIVPVANATLVPLIAGVKSIFGRREA</sequence>
<keyword evidence="1" id="KW-1133">Transmembrane helix</keyword>
<feature type="transmembrane region" description="Helical" evidence="1">
    <location>
        <begin position="234"/>
        <end position="256"/>
    </location>
</feature>
<dbReference type="PANTHER" id="PTHR30503:SF3">
    <property type="entry name" value="INNER MEMBRANE PROTEIN YEDI"/>
    <property type="match status" value="1"/>
</dbReference>
<evidence type="ECO:0000313" key="3">
    <source>
        <dbReference type="Proteomes" id="UP000315344"/>
    </source>
</evidence>
<feature type="transmembrane region" description="Helical" evidence="1">
    <location>
        <begin position="315"/>
        <end position="336"/>
    </location>
</feature>
<dbReference type="PANTHER" id="PTHR30503">
    <property type="entry name" value="INNER MEMBRANE PROTEIN YEDI"/>
    <property type="match status" value="1"/>
</dbReference>
<dbReference type="EMBL" id="VAFL01000003">
    <property type="protein sequence ID" value="TKW67647.1"/>
    <property type="molecule type" value="Genomic_DNA"/>
</dbReference>
<gene>
    <name evidence="2" type="ORF">DI616_04840</name>
</gene>
<dbReference type="Proteomes" id="UP000315344">
    <property type="component" value="Unassembled WGS sequence"/>
</dbReference>
<organism evidence="2 3">
    <name type="scientific">Paracoccus denitrificans</name>
    <dbReference type="NCBI Taxonomy" id="266"/>
    <lineage>
        <taxon>Bacteria</taxon>
        <taxon>Pseudomonadati</taxon>
        <taxon>Pseudomonadota</taxon>
        <taxon>Alphaproteobacteria</taxon>
        <taxon>Rhodobacterales</taxon>
        <taxon>Paracoccaceae</taxon>
        <taxon>Paracoccus</taxon>
    </lineage>
</organism>
<evidence type="ECO:0000256" key="1">
    <source>
        <dbReference type="SAM" id="Phobius"/>
    </source>
</evidence>
<protein>
    <submittedName>
        <fullName evidence="2">DUF808 domain-containing protein</fullName>
    </submittedName>
</protein>
<accession>A0A533IAW7</accession>
<comment type="caution">
    <text evidence="2">The sequence shown here is derived from an EMBL/GenBank/DDBJ whole genome shotgun (WGS) entry which is preliminary data.</text>
</comment>
<feature type="transmembrane region" description="Helical" evidence="1">
    <location>
        <begin position="75"/>
        <end position="93"/>
    </location>
</feature>
<dbReference type="InterPro" id="IPR008526">
    <property type="entry name" value="YedI"/>
</dbReference>